<dbReference type="InterPro" id="IPR023457">
    <property type="entry name" value="Met-tRNA_synth_2"/>
</dbReference>
<evidence type="ECO:0000256" key="5">
    <source>
        <dbReference type="ARBA" id="ARBA00022840"/>
    </source>
</evidence>
<keyword evidence="6 10" id="KW-0648">Protein biosynthesis</keyword>
<evidence type="ECO:0000256" key="6">
    <source>
        <dbReference type="ARBA" id="ARBA00022917"/>
    </source>
</evidence>
<proteinExistence type="inferred from homology"/>
<keyword evidence="15" id="KW-1185">Reference proteome</keyword>
<dbReference type="CDD" id="cd00814">
    <property type="entry name" value="MetRS_core"/>
    <property type="match status" value="1"/>
</dbReference>
<evidence type="ECO:0000259" key="13">
    <source>
        <dbReference type="Pfam" id="PF19303"/>
    </source>
</evidence>
<dbReference type="InterPro" id="IPR015413">
    <property type="entry name" value="Methionyl/Leucyl_tRNA_Synth"/>
</dbReference>
<evidence type="ECO:0000313" key="15">
    <source>
        <dbReference type="Proteomes" id="UP000245768"/>
    </source>
</evidence>
<evidence type="ECO:0000256" key="8">
    <source>
        <dbReference type="ARBA" id="ARBA00047364"/>
    </source>
</evidence>
<name>A0A316YPU4_9BASI</name>
<comment type="catalytic activity">
    <reaction evidence="8">
        <text>tRNA(Met) + L-methionine + ATP = L-methionyl-tRNA(Met) + AMP + diphosphate</text>
        <dbReference type="Rhea" id="RHEA:13481"/>
        <dbReference type="Rhea" id="RHEA-COMP:9667"/>
        <dbReference type="Rhea" id="RHEA-COMP:9698"/>
        <dbReference type="ChEBI" id="CHEBI:30616"/>
        <dbReference type="ChEBI" id="CHEBI:33019"/>
        <dbReference type="ChEBI" id="CHEBI:57844"/>
        <dbReference type="ChEBI" id="CHEBI:78442"/>
        <dbReference type="ChEBI" id="CHEBI:78530"/>
        <dbReference type="ChEBI" id="CHEBI:456215"/>
        <dbReference type="EC" id="6.1.1.10"/>
    </reaction>
</comment>
<evidence type="ECO:0000256" key="10">
    <source>
        <dbReference type="RuleBase" id="RU363039"/>
    </source>
</evidence>
<keyword evidence="4 10" id="KW-0547">Nucleotide-binding</keyword>
<dbReference type="Pfam" id="PF19303">
    <property type="entry name" value="Anticodon_3"/>
    <property type="match status" value="1"/>
</dbReference>
<dbReference type="OrthoDB" id="24670at2759"/>
<dbReference type="InParanoid" id="A0A316YPU4"/>
<evidence type="ECO:0000256" key="1">
    <source>
        <dbReference type="ARBA" id="ARBA00005594"/>
    </source>
</evidence>
<comment type="similarity">
    <text evidence="1 10">Belongs to the class-I aminoacyl-tRNA synthetase family.</text>
</comment>
<dbReference type="Gene3D" id="3.40.50.620">
    <property type="entry name" value="HUPs"/>
    <property type="match status" value="1"/>
</dbReference>
<sequence length="618" mass="69205">MTTTISRALCSARLKAALRCEHRLAACTRGAFIASATTAPPRRPSAGHQLRHASSSSPSHTSSRPKANYVTTPIFYVNADPHVGHLHSIVLADVLSRWAQARNGGWSSSLAEESPTKAILCTGTDEHGIKVQKVAEATSVEPRALCDRVSGRFRDLADAAGAGYSRFIRTTDKDHVKAVEHLWKALEDAGHIYKGSHEGWYSVSDETFYPESQIRPAQDSELTAQQKESNEAIMVSTETGSLVEWSSEENYKFRLSSFQDQIIEWLETNSRAVVPQVRYEALLDEVKSGLADLSISRPRSRLSWGIPVPDDKDHTMYVWIDALTNYLTVAGYPWKEAGGTHSDQQGCWPPDSMVIGKDIIRFHAIYFPAMLMALGLPLPRHIVTHGHWTMNKSKMSKSRGNVADPFESIRRFGKDEIRWFLCRVGGNLSNDADWSEATLLEFHRKQLQGQLGNLASRILAPKLQARLVEHAKRNDHRQDGKCVVGKPERTFEASVVDTLQSLPARVDEHFKAFEVHRALEAVSEAVGEVNEMLQRTEPWSTKICTDDEAGKVVYLASEACRIVAWLLKPFMPTKMEQLQRELGLMGEAVRWEDLGVLRDHVILRTKGEKVQPLFPKID</sequence>
<gene>
    <name evidence="14" type="ORF">FA10DRAFT_238698</name>
</gene>
<dbReference type="Gene3D" id="1.10.730.10">
    <property type="entry name" value="Isoleucyl-tRNA Synthetase, Domain 1"/>
    <property type="match status" value="1"/>
</dbReference>
<reference evidence="14" key="1">
    <citation type="journal article" date="2018" name="Mol. Biol. Evol.">
        <title>Broad Genomic Sampling Reveals a Smut Pathogenic Ancestry of the Fungal Clade Ustilaginomycotina.</title>
        <authorList>
            <person name="Kijpornyongpan T."/>
            <person name="Mondo S.J."/>
            <person name="Barry K."/>
            <person name="Sandor L."/>
            <person name="Lee J."/>
            <person name="Lipzen A."/>
            <person name="Pangilinan J."/>
            <person name="LaButti K."/>
            <person name="Hainaut M."/>
            <person name="Henrissat B."/>
            <person name="Grigoriev I.V."/>
            <person name="Spatafora J.W."/>
            <person name="Aime M.C."/>
        </authorList>
    </citation>
    <scope>NUCLEOTIDE SEQUENCE [LARGE SCALE GENOMIC DNA]</scope>
    <source>
        <strain evidence="14">MCA 4198</strain>
    </source>
</reference>
<dbReference type="Gene3D" id="2.170.220.10">
    <property type="match status" value="1"/>
</dbReference>
<dbReference type="PANTHER" id="PTHR43326:SF1">
    <property type="entry name" value="METHIONINE--TRNA LIGASE, MITOCHONDRIAL"/>
    <property type="match status" value="1"/>
</dbReference>
<evidence type="ECO:0000256" key="11">
    <source>
        <dbReference type="SAM" id="MobiDB-lite"/>
    </source>
</evidence>
<dbReference type="Pfam" id="PF09334">
    <property type="entry name" value="tRNA-synt_1g"/>
    <property type="match status" value="1"/>
</dbReference>
<dbReference type="NCBIfam" id="TIGR00398">
    <property type="entry name" value="metG"/>
    <property type="match status" value="1"/>
</dbReference>
<dbReference type="PANTHER" id="PTHR43326">
    <property type="entry name" value="METHIONYL-TRNA SYNTHETASE"/>
    <property type="match status" value="1"/>
</dbReference>
<feature type="region of interest" description="Disordered" evidence="11">
    <location>
        <begin position="37"/>
        <end position="65"/>
    </location>
</feature>
<dbReference type="STRING" id="215250.A0A316YPU4"/>
<accession>A0A316YPU4</accession>
<dbReference type="FunCoup" id="A0A316YPU4">
    <property type="interactions" value="215"/>
</dbReference>
<organism evidence="14 15">
    <name type="scientific">Acaromyces ingoldii</name>
    <dbReference type="NCBI Taxonomy" id="215250"/>
    <lineage>
        <taxon>Eukaryota</taxon>
        <taxon>Fungi</taxon>
        <taxon>Dikarya</taxon>
        <taxon>Basidiomycota</taxon>
        <taxon>Ustilaginomycotina</taxon>
        <taxon>Exobasidiomycetes</taxon>
        <taxon>Exobasidiales</taxon>
        <taxon>Cryptobasidiaceae</taxon>
        <taxon>Acaromyces</taxon>
    </lineage>
</organism>
<dbReference type="GO" id="GO:0005739">
    <property type="term" value="C:mitochondrion"/>
    <property type="evidence" value="ECO:0007669"/>
    <property type="project" value="UniProtKB-ARBA"/>
</dbReference>
<dbReference type="GO" id="GO:0005524">
    <property type="term" value="F:ATP binding"/>
    <property type="evidence" value="ECO:0007669"/>
    <property type="project" value="UniProtKB-KW"/>
</dbReference>
<evidence type="ECO:0000313" key="14">
    <source>
        <dbReference type="EMBL" id="PWN91251.1"/>
    </source>
</evidence>
<dbReference type="Proteomes" id="UP000245768">
    <property type="component" value="Unassembled WGS sequence"/>
</dbReference>
<keyword evidence="5 10" id="KW-0067">ATP-binding</keyword>
<evidence type="ECO:0000256" key="3">
    <source>
        <dbReference type="ARBA" id="ARBA00022598"/>
    </source>
</evidence>
<dbReference type="InterPro" id="IPR033911">
    <property type="entry name" value="MetRS_core"/>
</dbReference>
<dbReference type="SUPFAM" id="SSF47323">
    <property type="entry name" value="Anticodon-binding domain of a subclass of class I aminoacyl-tRNA synthetases"/>
    <property type="match status" value="1"/>
</dbReference>
<evidence type="ECO:0000259" key="12">
    <source>
        <dbReference type="Pfam" id="PF09334"/>
    </source>
</evidence>
<evidence type="ECO:0000256" key="7">
    <source>
        <dbReference type="ARBA" id="ARBA00023146"/>
    </source>
</evidence>
<dbReference type="EMBL" id="KZ819635">
    <property type="protein sequence ID" value="PWN91251.1"/>
    <property type="molecule type" value="Genomic_DNA"/>
</dbReference>
<evidence type="ECO:0000256" key="2">
    <source>
        <dbReference type="ARBA" id="ARBA00012838"/>
    </source>
</evidence>
<dbReference type="AlphaFoldDB" id="A0A316YPU4"/>
<dbReference type="PRINTS" id="PR01041">
    <property type="entry name" value="TRNASYNTHMET"/>
</dbReference>
<dbReference type="InterPro" id="IPR014758">
    <property type="entry name" value="Met-tRNA_synth"/>
</dbReference>
<dbReference type="InterPro" id="IPR014729">
    <property type="entry name" value="Rossmann-like_a/b/a_fold"/>
</dbReference>
<dbReference type="InterPro" id="IPR009080">
    <property type="entry name" value="tRNAsynth_Ia_anticodon-bd"/>
</dbReference>
<evidence type="ECO:0000256" key="4">
    <source>
        <dbReference type="ARBA" id="ARBA00022741"/>
    </source>
</evidence>
<dbReference type="SUPFAM" id="SSF52374">
    <property type="entry name" value="Nucleotidylyl transferase"/>
    <property type="match status" value="1"/>
</dbReference>
<keyword evidence="3 10" id="KW-0436">Ligase</keyword>
<dbReference type="GeneID" id="37041064"/>
<dbReference type="FunFam" id="2.170.220.10:FF:000001">
    <property type="entry name" value="methionine--tRNA ligase, mitochondrial"/>
    <property type="match status" value="1"/>
</dbReference>
<protein>
    <recommendedName>
        <fullName evidence="9">Probable methionine--tRNA ligase, mitochondrial</fullName>
        <ecNumber evidence="2">6.1.1.10</ecNumber>
    </recommendedName>
</protein>
<feature type="domain" description="Methionyl-tRNA synthetase anticodon-binding" evidence="13">
    <location>
        <begin position="492"/>
        <end position="593"/>
    </location>
</feature>
<dbReference type="InterPro" id="IPR041872">
    <property type="entry name" value="Anticodon_Met"/>
</dbReference>
<dbReference type="EC" id="6.1.1.10" evidence="2"/>
<dbReference type="GO" id="GO:0004825">
    <property type="term" value="F:methionine-tRNA ligase activity"/>
    <property type="evidence" value="ECO:0007669"/>
    <property type="project" value="UniProtKB-EC"/>
</dbReference>
<feature type="domain" description="Methionyl/Leucyl tRNA synthetase" evidence="12">
    <location>
        <begin position="69"/>
        <end position="458"/>
    </location>
</feature>
<dbReference type="RefSeq" id="XP_025378449.1">
    <property type="nucleotide sequence ID" value="XM_025519148.1"/>
</dbReference>
<keyword evidence="7 10" id="KW-0030">Aminoacyl-tRNA synthetase</keyword>
<evidence type="ECO:0000256" key="9">
    <source>
        <dbReference type="ARBA" id="ARBA00068817"/>
    </source>
</evidence>
<dbReference type="GO" id="GO:0006431">
    <property type="term" value="P:methionyl-tRNA aminoacylation"/>
    <property type="evidence" value="ECO:0007669"/>
    <property type="project" value="InterPro"/>
</dbReference>